<evidence type="ECO:0000313" key="8">
    <source>
        <dbReference type="EMBL" id="AWK89725.1"/>
    </source>
</evidence>
<keyword evidence="6 7" id="KW-0472">Membrane</keyword>
<evidence type="ECO:0000256" key="6">
    <source>
        <dbReference type="ARBA" id="ARBA00023136"/>
    </source>
</evidence>
<dbReference type="InterPro" id="IPR051907">
    <property type="entry name" value="DoxX-like_oxidoreductase"/>
</dbReference>
<feature type="transmembrane region" description="Helical" evidence="7">
    <location>
        <begin position="90"/>
        <end position="110"/>
    </location>
</feature>
<comment type="similarity">
    <text evidence="2">Belongs to the DoxX family.</text>
</comment>
<dbReference type="Proteomes" id="UP000245629">
    <property type="component" value="Plasmid unnamed2"/>
</dbReference>
<evidence type="ECO:0000256" key="1">
    <source>
        <dbReference type="ARBA" id="ARBA00004651"/>
    </source>
</evidence>
<dbReference type="InterPro" id="IPR032808">
    <property type="entry name" value="DoxX"/>
</dbReference>
<name>A0A2S2CZ59_9PROT</name>
<dbReference type="EMBL" id="CP029357">
    <property type="protein sequence ID" value="AWK89725.1"/>
    <property type="molecule type" value="Genomic_DNA"/>
</dbReference>
<dbReference type="PANTHER" id="PTHR33452:SF1">
    <property type="entry name" value="INNER MEMBRANE PROTEIN YPHA-RELATED"/>
    <property type="match status" value="1"/>
</dbReference>
<reference evidence="9" key="1">
    <citation type="submission" date="2018-05" db="EMBL/GenBank/DDBJ databases">
        <title>Azospirillum thermophila sp. nov., a novel isolated from hot spring.</title>
        <authorList>
            <person name="Zhao Z."/>
        </authorList>
    </citation>
    <scope>NUCLEOTIDE SEQUENCE [LARGE SCALE GENOMIC DNA]</scope>
    <source>
        <strain evidence="9">CFH 70021</strain>
        <plasmid evidence="9">unnamed2</plasmid>
    </source>
</reference>
<dbReference type="OrthoDB" id="9810206at2"/>
<evidence type="ECO:0000313" key="9">
    <source>
        <dbReference type="Proteomes" id="UP000245629"/>
    </source>
</evidence>
<dbReference type="KEGG" id="azz:DEW08_27480"/>
<accession>A0A2S2CZ59</accession>
<evidence type="ECO:0000256" key="4">
    <source>
        <dbReference type="ARBA" id="ARBA00022692"/>
    </source>
</evidence>
<geneLocation type="plasmid" evidence="8 9">
    <name>unnamed2</name>
</geneLocation>
<proteinExistence type="inferred from homology"/>
<dbReference type="RefSeq" id="WP_109333309.1">
    <property type="nucleotide sequence ID" value="NZ_CP029357.1"/>
</dbReference>
<organism evidence="8 9">
    <name type="scientific">Azospirillum thermophilum</name>
    <dbReference type="NCBI Taxonomy" id="2202148"/>
    <lineage>
        <taxon>Bacteria</taxon>
        <taxon>Pseudomonadati</taxon>
        <taxon>Pseudomonadota</taxon>
        <taxon>Alphaproteobacteria</taxon>
        <taxon>Rhodospirillales</taxon>
        <taxon>Azospirillaceae</taxon>
        <taxon>Azospirillum</taxon>
    </lineage>
</organism>
<feature type="transmembrane region" description="Helical" evidence="7">
    <location>
        <begin position="130"/>
        <end position="151"/>
    </location>
</feature>
<evidence type="ECO:0000256" key="5">
    <source>
        <dbReference type="ARBA" id="ARBA00022989"/>
    </source>
</evidence>
<gene>
    <name evidence="8" type="ORF">DEW08_27480</name>
</gene>
<dbReference type="AlphaFoldDB" id="A0A2S2CZ59"/>
<evidence type="ECO:0000256" key="7">
    <source>
        <dbReference type="SAM" id="Phobius"/>
    </source>
</evidence>
<dbReference type="Pfam" id="PF07681">
    <property type="entry name" value="DoxX"/>
    <property type="match status" value="1"/>
</dbReference>
<protein>
    <submittedName>
        <fullName evidence="8">DoxX family protein</fullName>
    </submittedName>
</protein>
<keyword evidence="4 7" id="KW-0812">Transmembrane</keyword>
<evidence type="ECO:0000256" key="3">
    <source>
        <dbReference type="ARBA" id="ARBA00022475"/>
    </source>
</evidence>
<dbReference type="PANTHER" id="PTHR33452">
    <property type="entry name" value="OXIDOREDUCTASE CATD-RELATED"/>
    <property type="match status" value="1"/>
</dbReference>
<comment type="subcellular location">
    <subcellularLocation>
        <location evidence="1">Cell membrane</location>
        <topology evidence="1">Multi-pass membrane protein</topology>
    </subcellularLocation>
</comment>
<keyword evidence="9" id="KW-1185">Reference proteome</keyword>
<keyword evidence="5 7" id="KW-1133">Transmembrane helix</keyword>
<keyword evidence="8" id="KW-0614">Plasmid</keyword>
<sequence length="155" mass="16114">MSYDRLDTGARGGWIDRTAVGGQDLLLLAARVLLGAIFVQSGFGKLMSLGGFIGGLESQGVPMAAVLGTIGAAVEFFGGLAVVLGAWTRLAALAVAGFTVAATLIAHRYWEVAPEAMRMQQIQFMKNVAIIGGLLSLVASGGGRFAIDALLHRRP</sequence>
<feature type="transmembrane region" description="Helical" evidence="7">
    <location>
        <begin position="63"/>
        <end position="83"/>
    </location>
</feature>
<evidence type="ECO:0000256" key="2">
    <source>
        <dbReference type="ARBA" id="ARBA00006679"/>
    </source>
</evidence>
<dbReference type="GO" id="GO:0005886">
    <property type="term" value="C:plasma membrane"/>
    <property type="evidence" value="ECO:0007669"/>
    <property type="project" value="UniProtKB-SubCell"/>
</dbReference>
<keyword evidence="3" id="KW-1003">Cell membrane</keyword>